<dbReference type="PROSITE" id="PS00061">
    <property type="entry name" value="ADH_SHORT"/>
    <property type="match status" value="1"/>
</dbReference>
<gene>
    <name evidence="3" type="ORF">AWB80_03982</name>
</gene>
<evidence type="ECO:0000256" key="2">
    <source>
        <dbReference type="ARBA" id="ARBA00023002"/>
    </source>
</evidence>
<dbReference type="PRINTS" id="PR00080">
    <property type="entry name" value="SDRFAMILY"/>
</dbReference>
<dbReference type="InterPro" id="IPR020904">
    <property type="entry name" value="Sc_DH/Rdtase_CS"/>
</dbReference>
<dbReference type="InterPro" id="IPR002347">
    <property type="entry name" value="SDR_fam"/>
</dbReference>
<dbReference type="InterPro" id="IPR036291">
    <property type="entry name" value="NAD(P)-bd_dom_sf"/>
</dbReference>
<comment type="caution">
    <text evidence="3">The sequence shown here is derived from an EMBL/GenBank/DDBJ whole genome shotgun (WGS) entry which is preliminary data.</text>
</comment>
<dbReference type="PANTHER" id="PTHR43639:SF1">
    <property type="entry name" value="SHORT-CHAIN DEHYDROGENASE_REDUCTASE FAMILY PROTEIN"/>
    <property type="match status" value="1"/>
</dbReference>
<dbReference type="FunFam" id="3.40.50.720:FF:000084">
    <property type="entry name" value="Short-chain dehydrogenase reductase"/>
    <property type="match status" value="1"/>
</dbReference>
<keyword evidence="2" id="KW-0560">Oxidoreductase</keyword>
<sequence length="252" mass="26962">MSNGLFSLDGKTAVVTGAGRGLGAEIASMLAGSGAHVYLLSKEAGELDEVATRIRRNGGVCTPLVCDLLKDEQLERAFAELPRLDILVNNAGTNVPSRLADVKTSDLDFVIGLNVRATFLATRAAVRKMLEGEAAADRAIINISSQMGHVGAPDRSVYCMTKHAMEGLTKAAAVELAPRIRVNSVAPTFVDTPMTQPFFENEQFRRWVFDRIPMGRLLESEQVAAAVLYLASPAAAMITGTSLRIDGGWTAQ</sequence>
<dbReference type="SUPFAM" id="SSF51735">
    <property type="entry name" value="NAD(P)-binding Rossmann-fold domains"/>
    <property type="match status" value="1"/>
</dbReference>
<comment type="similarity">
    <text evidence="1">Belongs to the short-chain dehydrogenases/reductases (SDR) family.</text>
</comment>
<name>A0A158BR27_9BURK</name>
<dbReference type="PANTHER" id="PTHR43639">
    <property type="entry name" value="OXIDOREDUCTASE, SHORT-CHAIN DEHYDROGENASE/REDUCTASE FAMILY (AFU_ORTHOLOGUE AFUA_5G02870)"/>
    <property type="match status" value="1"/>
</dbReference>
<evidence type="ECO:0000313" key="3">
    <source>
        <dbReference type="EMBL" id="SAK72535.1"/>
    </source>
</evidence>
<accession>A0A158BR27</accession>
<dbReference type="CDD" id="cd05233">
    <property type="entry name" value="SDR_c"/>
    <property type="match status" value="1"/>
</dbReference>
<evidence type="ECO:0000313" key="4">
    <source>
        <dbReference type="Proteomes" id="UP000054911"/>
    </source>
</evidence>
<dbReference type="PRINTS" id="PR00081">
    <property type="entry name" value="GDHRDH"/>
</dbReference>
<dbReference type="AlphaFoldDB" id="A0A158BR27"/>
<reference evidence="3" key="1">
    <citation type="submission" date="2016-01" db="EMBL/GenBank/DDBJ databases">
        <authorList>
            <person name="Peeters C."/>
        </authorList>
    </citation>
    <scope>NUCLEOTIDE SEQUENCE [LARGE SCALE GENOMIC DNA]</scope>
    <source>
        <strain evidence="3">LMG 29323</strain>
    </source>
</reference>
<dbReference type="Pfam" id="PF13561">
    <property type="entry name" value="adh_short_C2"/>
    <property type="match status" value="1"/>
</dbReference>
<dbReference type="Proteomes" id="UP000054911">
    <property type="component" value="Unassembled WGS sequence"/>
</dbReference>
<dbReference type="STRING" id="1777141.AWB80_03982"/>
<evidence type="ECO:0000256" key="1">
    <source>
        <dbReference type="ARBA" id="ARBA00006484"/>
    </source>
</evidence>
<dbReference type="EMBL" id="FCOE02000012">
    <property type="protein sequence ID" value="SAK72535.1"/>
    <property type="molecule type" value="Genomic_DNA"/>
</dbReference>
<proteinExistence type="inferred from homology"/>
<dbReference type="Gene3D" id="3.40.50.720">
    <property type="entry name" value="NAD(P)-binding Rossmann-like Domain"/>
    <property type="match status" value="1"/>
</dbReference>
<keyword evidence="4" id="KW-1185">Reference proteome</keyword>
<dbReference type="RefSeq" id="WP_061176379.1">
    <property type="nucleotide sequence ID" value="NZ_FCOE02000012.1"/>
</dbReference>
<organism evidence="3 4">
    <name type="scientific">Caballeronia pedi</name>
    <dbReference type="NCBI Taxonomy" id="1777141"/>
    <lineage>
        <taxon>Bacteria</taxon>
        <taxon>Pseudomonadati</taxon>
        <taxon>Pseudomonadota</taxon>
        <taxon>Betaproteobacteria</taxon>
        <taxon>Burkholderiales</taxon>
        <taxon>Burkholderiaceae</taxon>
        <taxon>Caballeronia</taxon>
    </lineage>
</organism>
<dbReference type="GO" id="GO:0016491">
    <property type="term" value="F:oxidoreductase activity"/>
    <property type="evidence" value="ECO:0007669"/>
    <property type="project" value="UniProtKB-KW"/>
</dbReference>
<protein>
    <submittedName>
        <fullName evidence="3">Short-chain dehydrogenase</fullName>
    </submittedName>
</protein>